<evidence type="ECO:0000313" key="3">
    <source>
        <dbReference type="Proteomes" id="UP000682733"/>
    </source>
</evidence>
<proteinExistence type="predicted"/>
<name>A0A8S2Y7B7_9BILA</name>
<feature type="non-terminal residue" evidence="2">
    <location>
        <position position="1"/>
    </location>
</feature>
<organism evidence="2 3">
    <name type="scientific">Didymodactylos carnosus</name>
    <dbReference type="NCBI Taxonomy" id="1234261"/>
    <lineage>
        <taxon>Eukaryota</taxon>
        <taxon>Metazoa</taxon>
        <taxon>Spiralia</taxon>
        <taxon>Gnathifera</taxon>
        <taxon>Rotifera</taxon>
        <taxon>Eurotatoria</taxon>
        <taxon>Bdelloidea</taxon>
        <taxon>Philodinida</taxon>
        <taxon>Philodinidae</taxon>
        <taxon>Didymodactylos</taxon>
    </lineage>
</organism>
<dbReference type="AlphaFoldDB" id="A0A8S2Y7B7"/>
<comment type="caution">
    <text evidence="2">The sequence shown here is derived from an EMBL/GenBank/DDBJ whole genome shotgun (WGS) entry which is preliminary data.</text>
</comment>
<evidence type="ECO:0000313" key="2">
    <source>
        <dbReference type="EMBL" id="CAF4532918.1"/>
    </source>
</evidence>
<dbReference type="Proteomes" id="UP000677228">
    <property type="component" value="Unassembled WGS sequence"/>
</dbReference>
<protein>
    <submittedName>
        <fullName evidence="2">Uncharacterized protein</fullName>
    </submittedName>
</protein>
<dbReference type="EMBL" id="CAJOBA010104778">
    <property type="protein sequence ID" value="CAF4532918.1"/>
    <property type="molecule type" value="Genomic_DNA"/>
</dbReference>
<dbReference type="Proteomes" id="UP000682733">
    <property type="component" value="Unassembled WGS sequence"/>
</dbReference>
<accession>A0A8S2Y7B7</accession>
<evidence type="ECO:0000313" key="1">
    <source>
        <dbReference type="EMBL" id="CAF1666603.1"/>
    </source>
</evidence>
<dbReference type="EMBL" id="CAJNOK010072585">
    <property type="protein sequence ID" value="CAF1666603.1"/>
    <property type="molecule type" value="Genomic_DNA"/>
</dbReference>
<gene>
    <name evidence="1" type="ORF">OVA965_LOCUS45535</name>
    <name evidence="2" type="ORF">TMI583_LOCUS49111</name>
</gene>
<reference evidence="2" key="1">
    <citation type="submission" date="2021-02" db="EMBL/GenBank/DDBJ databases">
        <authorList>
            <person name="Nowell W R."/>
        </authorList>
    </citation>
    <scope>NUCLEOTIDE SEQUENCE</scope>
</reference>
<sequence>MYLVVLKNDRFLDAIRIIRTLCGHKDLENDKIYSHIKQILAVITSKTYSPKTIANNNAIYMLINDIWKSFSDLFTFDIIAYFGCDIFHSNTTKQKNALNFLIKVLQDKEKQQR</sequence>